<evidence type="ECO:0000313" key="2">
    <source>
        <dbReference type="Proteomes" id="UP001280121"/>
    </source>
</evidence>
<keyword evidence="2" id="KW-1185">Reference proteome</keyword>
<sequence>MSRMDAANWRPSEMCRFKVNTDVLDLVKGKVAIGVIIRDHLGDVLASRSQPFLAHFPASCCGSSCCTQRSTVMRGCSLAWWRRMLKWW</sequence>
<proteinExistence type="predicted"/>
<reference evidence="1" key="1">
    <citation type="journal article" date="2023" name="Plant J.">
        <title>Genome sequences and population genomics provide insights into the demographic history, inbreeding, and mutation load of two 'living fossil' tree species of Dipteronia.</title>
        <authorList>
            <person name="Feng Y."/>
            <person name="Comes H.P."/>
            <person name="Chen J."/>
            <person name="Zhu S."/>
            <person name="Lu R."/>
            <person name="Zhang X."/>
            <person name="Li P."/>
            <person name="Qiu J."/>
            <person name="Olsen K.M."/>
            <person name="Qiu Y."/>
        </authorList>
    </citation>
    <scope>NUCLEOTIDE SEQUENCE</scope>
    <source>
        <strain evidence="1">KIB01</strain>
    </source>
</reference>
<organism evidence="1 2">
    <name type="scientific">Dipteronia dyeriana</name>
    <dbReference type="NCBI Taxonomy" id="168575"/>
    <lineage>
        <taxon>Eukaryota</taxon>
        <taxon>Viridiplantae</taxon>
        <taxon>Streptophyta</taxon>
        <taxon>Embryophyta</taxon>
        <taxon>Tracheophyta</taxon>
        <taxon>Spermatophyta</taxon>
        <taxon>Magnoliopsida</taxon>
        <taxon>eudicotyledons</taxon>
        <taxon>Gunneridae</taxon>
        <taxon>Pentapetalae</taxon>
        <taxon>rosids</taxon>
        <taxon>malvids</taxon>
        <taxon>Sapindales</taxon>
        <taxon>Sapindaceae</taxon>
        <taxon>Hippocastanoideae</taxon>
        <taxon>Acereae</taxon>
        <taxon>Dipteronia</taxon>
    </lineage>
</organism>
<evidence type="ECO:0000313" key="1">
    <source>
        <dbReference type="EMBL" id="KAK2663444.1"/>
    </source>
</evidence>
<dbReference type="Proteomes" id="UP001280121">
    <property type="component" value="Unassembled WGS sequence"/>
</dbReference>
<dbReference type="EMBL" id="JANJYI010000001">
    <property type="protein sequence ID" value="KAK2663444.1"/>
    <property type="molecule type" value="Genomic_DNA"/>
</dbReference>
<name>A0AAE0CU29_9ROSI</name>
<protein>
    <submittedName>
        <fullName evidence="1">Uncharacterized protein</fullName>
    </submittedName>
</protein>
<accession>A0AAE0CU29</accession>
<dbReference type="AlphaFoldDB" id="A0AAE0CU29"/>
<comment type="caution">
    <text evidence="1">The sequence shown here is derived from an EMBL/GenBank/DDBJ whole genome shotgun (WGS) entry which is preliminary data.</text>
</comment>
<gene>
    <name evidence="1" type="ORF">Ddye_002018</name>
</gene>